<dbReference type="Proteomes" id="UP001549773">
    <property type="component" value="Unassembled WGS sequence"/>
</dbReference>
<feature type="region of interest" description="Disordered" evidence="1">
    <location>
        <begin position="122"/>
        <end position="147"/>
    </location>
</feature>
<evidence type="ECO:0000256" key="1">
    <source>
        <dbReference type="SAM" id="MobiDB-lite"/>
    </source>
</evidence>
<dbReference type="InterPro" id="IPR025381">
    <property type="entry name" value="DUF4296"/>
</dbReference>
<dbReference type="Pfam" id="PF14129">
    <property type="entry name" value="DUF4296"/>
    <property type="match status" value="1"/>
</dbReference>
<evidence type="ECO:0000313" key="3">
    <source>
        <dbReference type="EMBL" id="MET7029858.1"/>
    </source>
</evidence>
<proteinExistence type="predicted"/>
<dbReference type="RefSeq" id="WP_354618661.1">
    <property type="nucleotide sequence ID" value="NZ_JBEWYP010000005.1"/>
</dbReference>
<evidence type="ECO:0000259" key="2">
    <source>
        <dbReference type="Pfam" id="PF14129"/>
    </source>
</evidence>
<feature type="domain" description="DUF4296" evidence="2">
    <location>
        <begin position="25"/>
        <end position="106"/>
    </location>
</feature>
<dbReference type="EMBL" id="JBEWYP010000005">
    <property type="protein sequence ID" value="MET7029858.1"/>
    <property type="molecule type" value="Genomic_DNA"/>
</dbReference>
<accession>A0ABV2TX40</accession>
<feature type="compositionally biased region" description="Basic and acidic residues" evidence="1">
    <location>
        <begin position="122"/>
        <end position="139"/>
    </location>
</feature>
<sequence>MMKKAVLFIFCVILVSCGEKVVKEPEQLISKEKMADILYDLAILTAAKNTSTDILVKNKIETMEYLYTKYGIDSVQFVENNLYYASIPSEYVAIYKEVDSRLESVQKVMDEARKIKADSIREARDKAKENKIKPTKELRPTVQDSLP</sequence>
<evidence type="ECO:0000313" key="4">
    <source>
        <dbReference type="Proteomes" id="UP001549773"/>
    </source>
</evidence>
<organism evidence="3 4">
    <name type="scientific">Sediminicola luteus</name>
    <dbReference type="NCBI Taxonomy" id="319238"/>
    <lineage>
        <taxon>Bacteria</taxon>
        <taxon>Pseudomonadati</taxon>
        <taxon>Bacteroidota</taxon>
        <taxon>Flavobacteriia</taxon>
        <taxon>Flavobacteriales</taxon>
        <taxon>Flavobacteriaceae</taxon>
        <taxon>Sediminicola</taxon>
    </lineage>
</organism>
<comment type="caution">
    <text evidence="3">The sequence shown here is derived from an EMBL/GenBank/DDBJ whole genome shotgun (WGS) entry which is preliminary data.</text>
</comment>
<reference evidence="3 4" key="1">
    <citation type="submission" date="2024-07" db="EMBL/GenBank/DDBJ databases">
        <title>The genome sequence of type strain Sediminicola luteus GDMCC 1.2596T.</title>
        <authorList>
            <person name="Liu Y."/>
        </authorList>
    </citation>
    <scope>NUCLEOTIDE SEQUENCE [LARGE SCALE GENOMIC DNA]</scope>
    <source>
        <strain evidence="3 4">GDMCC 1.2596</strain>
    </source>
</reference>
<gene>
    <name evidence="3" type="ORF">ABXZ32_10650</name>
</gene>
<keyword evidence="4" id="KW-1185">Reference proteome</keyword>
<protein>
    <submittedName>
        <fullName evidence="3">DUF4296 domain-containing protein</fullName>
    </submittedName>
</protein>
<name>A0ABV2TX40_9FLAO</name>
<dbReference type="PROSITE" id="PS51257">
    <property type="entry name" value="PROKAR_LIPOPROTEIN"/>
    <property type="match status" value="1"/>
</dbReference>